<evidence type="ECO:0000313" key="1">
    <source>
        <dbReference type="EMBL" id="QMR42975.1"/>
    </source>
</evidence>
<proteinExistence type="predicted"/>
<accession>A0AAP9R209</accession>
<dbReference type="AlphaFoldDB" id="A0AAP9R209"/>
<organism evidence="1 2">
    <name type="scientific">Klebsiella aerogenes</name>
    <name type="common">Enterobacter aerogenes</name>
    <dbReference type="NCBI Taxonomy" id="548"/>
    <lineage>
        <taxon>Bacteria</taxon>
        <taxon>Pseudomonadati</taxon>
        <taxon>Pseudomonadota</taxon>
        <taxon>Gammaproteobacteria</taxon>
        <taxon>Enterobacterales</taxon>
        <taxon>Enterobacteriaceae</taxon>
        <taxon>Klebsiella/Raoultella group</taxon>
        <taxon>Klebsiella</taxon>
    </lineage>
</organism>
<geneLocation type="plasmid" evidence="2">
    <name>prhbstw-00938_2</name>
</geneLocation>
<sequence>MAITTIGIDLAMSGLILKVHFVAKLKCPYVGYVSSSSVTPRPENFFFQL</sequence>
<protein>
    <submittedName>
        <fullName evidence="1">Uncharacterized protein</fullName>
    </submittedName>
</protein>
<dbReference type="Proteomes" id="UP000514462">
    <property type="component" value="Plasmid pRHBSTW-00938_2"/>
</dbReference>
<gene>
    <name evidence="1" type="ORF">HV331_26145</name>
</gene>
<evidence type="ECO:0000313" key="2">
    <source>
        <dbReference type="Proteomes" id="UP000514462"/>
    </source>
</evidence>
<dbReference type="EMBL" id="CP055905">
    <property type="protein sequence ID" value="QMR42975.1"/>
    <property type="molecule type" value="Genomic_DNA"/>
</dbReference>
<dbReference type="RefSeq" id="WP_182015359.1">
    <property type="nucleotide sequence ID" value="NZ_CP055905.1"/>
</dbReference>
<reference evidence="2" key="1">
    <citation type="submission" date="2020-06" db="EMBL/GenBank/DDBJ databases">
        <title>REHAB project genomes.</title>
        <authorList>
            <person name="Shaw L.P."/>
        </authorList>
    </citation>
    <scope>NUCLEOTIDE SEQUENCE [LARGE SCALE GENOMIC DNA]</scope>
    <source>
        <strain evidence="2">RHBSTW-00938</strain>
        <plasmid evidence="2">prhbstw-00938_2</plasmid>
    </source>
</reference>
<name>A0AAP9R209_KLEAE</name>
<keyword evidence="1" id="KW-0614">Plasmid</keyword>